<name>A0A8H3EF52_9LECA</name>
<proteinExistence type="predicted"/>
<evidence type="ECO:0000256" key="1">
    <source>
        <dbReference type="SAM" id="MobiDB-lite"/>
    </source>
</evidence>
<evidence type="ECO:0000313" key="4">
    <source>
        <dbReference type="Proteomes" id="UP000664169"/>
    </source>
</evidence>
<comment type="caution">
    <text evidence="3">The sequence shown here is derived from an EMBL/GenBank/DDBJ whole genome shotgun (WGS) entry which is preliminary data.</text>
</comment>
<feature type="compositionally biased region" description="Polar residues" evidence="1">
    <location>
        <begin position="364"/>
        <end position="378"/>
    </location>
</feature>
<evidence type="ECO:0000256" key="2">
    <source>
        <dbReference type="SAM" id="SignalP"/>
    </source>
</evidence>
<feature type="chain" id="PRO_5034364972" evidence="2">
    <location>
        <begin position="19"/>
        <end position="397"/>
    </location>
</feature>
<feature type="signal peptide" evidence="2">
    <location>
        <begin position="1"/>
        <end position="18"/>
    </location>
</feature>
<organism evidence="3 4">
    <name type="scientific">Gomphillus americanus</name>
    <dbReference type="NCBI Taxonomy" id="1940652"/>
    <lineage>
        <taxon>Eukaryota</taxon>
        <taxon>Fungi</taxon>
        <taxon>Dikarya</taxon>
        <taxon>Ascomycota</taxon>
        <taxon>Pezizomycotina</taxon>
        <taxon>Lecanoromycetes</taxon>
        <taxon>OSLEUM clade</taxon>
        <taxon>Ostropomycetidae</taxon>
        <taxon>Ostropales</taxon>
        <taxon>Graphidaceae</taxon>
        <taxon>Gomphilloideae</taxon>
        <taxon>Gomphillus</taxon>
    </lineage>
</organism>
<reference evidence="3" key="1">
    <citation type="submission" date="2021-03" db="EMBL/GenBank/DDBJ databases">
        <authorList>
            <person name="Tagirdzhanova G."/>
        </authorList>
    </citation>
    <scope>NUCLEOTIDE SEQUENCE</scope>
</reference>
<dbReference type="Proteomes" id="UP000664169">
    <property type="component" value="Unassembled WGS sequence"/>
</dbReference>
<sequence length="397" mass="42758">MRYFSIIFSCYAASLVIASTDFEDNHVNTDLLQARNEVNHSPFFIYPRSPVESPSKSDKGQSRGSTPARGGSPFHVESSPPARGESPSRTESSPQPDGGKERNRASRRRQSTPQSRGTPPQQPQDRPPRSRSKSLSPNIEQPQGTPQSQGTPQPQGTPPSYGGEMTPTSSSRAQAQGFQTGGRGRGYGRGQNHGYYPNHAGPGRFQVAPPFHRGPYQLHPGNQYEPYGRHEHPVHAPIPAYRGQHAVSNLPAHNSPGPNVPNTRVETQADGPGRIHAHGGEGQRANMYIGNDERGSKRAEHHQVSYGGGEALQGGRVVTQVTGQKVHSRVEPGIGGMAQIRYQTPGGLAASTFFHPARGELGVSSRNGSPVTLQTISEGPSEIYASARNSPPRNPPR</sequence>
<dbReference type="AlphaFoldDB" id="A0A8H3EF52"/>
<keyword evidence="4" id="KW-1185">Reference proteome</keyword>
<protein>
    <submittedName>
        <fullName evidence="3">Uncharacterized protein</fullName>
    </submittedName>
</protein>
<evidence type="ECO:0000313" key="3">
    <source>
        <dbReference type="EMBL" id="CAF9902837.1"/>
    </source>
</evidence>
<feature type="compositionally biased region" description="Gly residues" evidence="1">
    <location>
        <begin position="179"/>
        <end position="191"/>
    </location>
</feature>
<accession>A0A8H3EF52</accession>
<dbReference type="EMBL" id="CAJPDQ010000001">
    <property type="protein sequence ID" value="CAF9902837.1"/>
    <property type="molecule type" value="Genomic_DNA"/>
</dbReference>
<feature type="region of interest" description="Disordered" evidence="1">
    <location>
        <begin position="360"/>
        <end position="397"/>
    </location>
</feature>
<keyword evidence="2" id="KW-0732">Signal</keyword>
<feature type="region of interest" description="Disordered" evidence="1">
    <location>
        <begin position="45"/>
        <end position="214"/>
    </location>
</feature>
<feature type="compositionally biased region" description="Low complexity" evidence="1">
    <location>
        <begin position="133"/>
        <end position="160"/>
    </location>
</feature>
<gene>
    <name evidence="3" type="ORF">GOMPHAMPRED_000005</name>
</gene>